<dbReference type="Gene3D" id="3.10.580.10">
    <property type="entry name" value="CBS-domain"/>
    <property type="match status" value="1"/>
</dbReference>
<proteinExistence type="inferred from homology"/>
<dbReference type="InterPro" id="IPR000644">
    <property type="entry name" value="CBS_dom"/>
</dbReference>
<dbReference type="GO" id="GO:0005886">
    <property type="term" value="C:plasma membrane"/>
    <property type="evidence" value="ECO:0007669"/>
    <property type="project" value="TreeGrafter"/>
</dbReference>
<sequence>MPDTPSSAGDADSSSGLLSNIGPALRKILRVGDGERSLRAQLEEAIDEHEDENPEEELETSGNGDLSPVERQMLRNLLHFSEHDADDVAVPRGEIIAVDASISWEELVESFSENGHSRMPVYRGTLDDVIGMIHIKDVFPFLATGKEPPRDWTTLMRQPLFVPQVRGALDVLADMRARRVHLAVVLDEFSGTDGIITIEDLVEEIVGEIEDEHDETPEQLIVPIGEGMWDCDARAELDDVAEQVDPRLAEVEESVDTLGGLAFVLAEQVPPVGTIVAHPSGWRIEVIAGDDTHVTRLRLHAPEDVALANEA</sequence>
<dbReference type="EMBL" id="FXWG01000001">
    <property type="protein sequence ID" value="SMQ59195.1"/>
    <property type="molecule type" value="Genomic_DNA"/>
</dbReference>
<dbReference type="RefSeq" id="WP_086436226.1">
    <property type="nucleotide sequence ID" value="NZ_FXWG01000001.1"/>
</dbReference>
<evidence type="ECO:0000313" key="8">
    <source>
        <dbReference type="Proteomes" id="UP000194420"/>
    </source>
</evidence>
<evidence type="ECO:0000256" key="1">
    <source>
        <dbReference type="ARBA" id="ARBA00006446"/>
    </source>
</evidence>
<feature type="compositionally biased region" description="Acidic residues" evidence="5">
    <location>
        <begin position="45"/>
        <end position="59"/>
    </location>
</feature>
<evidence type="ECO:0000256" key="2">
    <source>
        <dbReference type="ARBA" id="ARBA00022737"/>
    </source>
</evidence>
<dbReference type="Gene3D" id="3.30.465.10">
    <property type="match status" value="1"/>
</dbReference>
<comment type="similarity">
    <text evidence="1">Belongs to the UPF0053 family. Hemolysin C subfamily.</text>
</comment>
<dbReference type="InterPro" id="IPR016169">
    <property type="entry name" value="FAD-bd_PCMH_sub2"/>
</dbReference>
<dbReference type="InterPro" id="IPR005170">
    <property type="entry name" value="Transptr-assoc_dom"/>
</dbReference>
<dbReference type="InterPro" id="IPR046342">
    <property type="entry name" value="CBS_dom_sf"/>
</dbReference>
<dbReference type="Pfam" id="PF00571">
    <property type="entry name" value="CBS"/>
    <property type="match status" value="2"/>
</dbReference>
<dbReference type="SUPFAM" id="SSF54631">
    <property type="entry name" value="CBS-domain pair"/>
    <property type="match status" value="1"/>
</dbReference>
<keyword evidence="2" id="KW-0677">Repeat</keyword>
<dbReference type="InterPro" id="IPR036318">
    <property type="entry name" value="FAD-bd_PCMH-like_sf"/>
</dbReference>
<dbReference type="GO" id="GO:0050660">
    <property type="term" value="F:flavin adenine dinucleotide binding"/>
    <property type="evidence" value="ECO:0007669"/>
    <property type="project" value="InterPro"/>
</dbReference>
<dbReference type="FunFam" id="3.10.580.10:FF:000002">
    <property type="entry name" value="Magnesium/cobalt efflux protein CorC"/>
    <property type="match status" value="1"/>
</dbReference>
<dbReference type="AlphaFoldDB" id="A0A1Y6E9B0"/>
<reference evidence="8" key="1">
    <citation type="submission" date="2017-04" db="EMBL/GenBank/DDBJ databases">
        <authorList>
            <person name="Varghese N."/>
            <person name="Submissions S."/>
        </authorList>
    </citation>
    <scope>NUCLEOTIDE SEQUENCE [LARGE SCALE GENOMIC DNA]</scope>
</reference>
<dbReference type="Proteomes" id="UP000194420">
    <property type="component" value="Unassembled WGS sequence"/>
</dbReference>
<evidence type="ECO:0000256" key="3">
    <source>
        <dbReference type="ARBA" id="ARBA00023122"/>
    </source>
</evidence>
<protein>
    <submittedName>
        <fullName evidence="7">CBS domain-containing protein</fullName>
    </submittedName>
</protein>
<evidence type="ECO:0000313" key="7">
    <source>
        <dbReference type="EMBL" id="SMQ59195.1"/>
    </source>
</evidence>
<keyword evidence="8" id="KW-1185">Reference proteome</keyword>
<keyword evidence="3 4" id="KW-0129">CBS domain</keyword>
<dbReference type="CDD" id="cd04590">
    <property type="entry name" value="CBS_pair_CorC_HlyC_assoc"/>
    <property type="match status" value="1"/>
</dbReference>
<dbReference type="PANTHER" id="PTHR22777:SF27">
    <property type="entry name" value="MAGNESIUM AND COBALT EFFLUX PROTEIN CORC"/>
    <property type="match status" value="1"/>
</dbReference>
<name>A0A1Y6E9B0_9SPHN</name>
<evidence type="ECO:0000259" key="6">
    <source>
        <dbReference type="PROSITE" id="PS51371"/>
    </source>
</evidence>
<dbReference type="SUPFAM" id="SSF56176">
    <property type="entry name" value="FAD-binding/transporter-associated domain-like"/>
    <property type="match status" value="1"/>
</dbReference>
<dbReference type="InterPro" id="IPR044751">
    <property type="entry name" value="Ion_transp-like_CBS"/>
</dbReference>
<gene>
    <name evidence="7" type="ORF">SAMN06297468_0249</name>
</gene>
<accession>A0A1Y6E9B0</accession>
<feature type="region of interest" description="Disordered" evidence="5">
    <location>
        <begin position="45"/>
        <end position="68"/>
    </location>
</feature>
<evidence type="ECO:0000256" key="4">
    <source>
        <dbReference type="PROSITE-ProRule" id="PRU00703"/>
    </source>
</evidence>
<feature type="domain" description="CBS" evidence="6">
    <location>
        <begin position="89"/>
        <end position="148"/>
    </location>
</feature>
<evidence type="ECO:0000256" key="5">
    <source>
        <dbReference type="SAM" id="MobiDB-lite"/>
    </source>
</evidence>
<dbReference type="PANTHER" id="PTHR22777">
    <property type="entry name" value="HEMOLYSIN-RELATED"/>
    <property type="match status" value="1"/>
</dbReference>
<dbReference type="PROSITE" id="PS51371">
    <property type="entry name" value="CBS"/>
    <property type="match status" value="2"/>
</dbReference>
<feature type="domain" description="CBS" evidence="6">
    <location>
        <begin position="155"/>
        <end position="215"/>
    </location>
</feature>
<dbReference type="SMART" id="SM01091">
    <property type="entry name" value="CorC_HlyC"/>
    <property type="match status" value="1"/>
</dbReference>
<organism evidence="7 8">
    <name type="scientific">Altererythrobacter xiamenensis</name>
    <dbReference type="NCBI Taxonomy" id="1316679"/>
    <lineage>
        <taxon>Bacteria</taxon>
        <taxon>Pseudomonadati</taxon>
        <taxon>Pseudomonadota</taxon>
        <taxon>Alphaproteobacteria</taxon>
        <taxon>Sphingomonadales</taxon>
        <taxon>Erythrobacteraceae</taxon>
        <taxon>Altererythrobacter</taxon>
    </lineage>
</organism>
<dbReference type="OrthoDB" id="9797674at2"/>
<dbReference type="Pfam" id="PF03471">
    <property type="entry name" value="CorC_HlyC"/>
    <property type="match status" value="1"/>
</dbReference>